<gene>
    <name evidence="5" type="ORF">MKP09_10935</name>
</gene>
<dbReference type="NCBIfam" id="TIGR04056">
    <property type="entry name" value="OMP_RagA_SusC"/>
    <property type="match status" value="1"/>
</dbReference>
<evidence type="ECO:0000313" key="5">
    <source>
        <dbReference type="EMBL" id="MCH5598389.1"/>
    </source>
</evidence>
<dbReference type="Gene3D" id="2.40.170.20">
    <property type="entry name" value="TonB-dependent receptor, beta-barrel domain"/>
    <property type="match status" value="1"/>
</dbReference>
<keyword evidence="3" id="KW-0998">Cell outer membrane</keyword>
<evidence type="ECO:0000256" key="2">
    <source>
        <dbReference type="ARBA" id="ARBA00023136"/>
    </source>
</evidence>
<name>A0ABS9SJ49_9BACT</name>
<comment type="caution">
    <text evidence="5">The sequence shown here is derived from an EMBL/GenBank/DDBJ whole genome shotgun (WGS) entry which is preliminary data.</text>
</comment>
<feature type="domain" description="TonB-dependent receptor-like beta-barrel" evidence="4">
    <location>
        <begin position="42"/>
        <end position="402"/>
    </location>
</feature>
<dbReference type="InterPro" id="IPR036942">
    <property type="entry name" value="Beta-barrel_TonB_sf"/>
</dbReference>
<evidence type="ECO:0000259" key="4">
    <source>
        <dbReference type="Pfam" id="PF00593"/>
    </source>
</evidence>
<sequence length="543" mass="60782">MFRKVNETTDYNAFNLFANYDKKIKRHELSLMGGLNIEESLYEQERMERDGVISADYPSISQATGVPVALDNYSDYAVLGVFGRANYSFSGKYLLGLTGRYDASSRFPEGHRSGLFPSVSAGWVLTREKFLSRLPVWMNEIKLRASYGAVGNQAIPEYAFYPAMDAVYADWLVGGAQVTTLTPPGLVSSNFTWATVQTLDFGIDLGLFKNRLTASVDWYQRDTKDMLYEGVQLPAILGTGAPLQNVAALQTKGFEVELSWRDKIGALGYRVGVNLFDSRGRIKSIKNEAGLLSQYYVDQELGEIWGFTTDRLYTVDDFVEGSLSDNLTGGQLKEGIPRREGQLPNPGDILFMDYDGNGIVNAGNNTLSDPGDRRVIGNSTPRYRYNVNAGFNFKGFDLSFVINGVVKAQQWRANQLTFPNLYNFGALYSDQLNYWMPGNETAFHARIYDQSAGNQSFNQSVQTRYLQNGAFLRMKNVTLAYSLPDALIRKIALERVQTFISIENAFTLDRLPSGLDPEINRSGDQGFGYPFLRLYSIGFNVSF</sequence>
<dbReference type="EMBL" id="JAKWBL010000001">
    <property type="protein sequence ID" value="MCH5598389.1"/>
    <property type="molecule type" value="Genomic_DNA"/>
</dbReference>
<keyword evidence="6" id="KW-1185">Reference proteome</keyword>
<keyword evidence="2" id="KW-0472">Membrane</keyword>
<reference evidence="5 6" key="1">
    <citation type="submission" date="2022-02" db="EMBL/GenBank/DDBJ databases">
        <authorList>
            <person name="Min J."/>
        </authorList>
    </citation>
    <scope>NUCLEOTIDE SEQUENCE [LARGE SCALE GENOMIC DNA]</scope>
    <source>
        <strain evidence="5 6">GR10-1</strain>
    </source>
</reference>
<evidence type="ECO:0000313" key="6">
    <source>
        <dbReference type="Proteomes" id="UP001202248"/>
    </source>
</evidence>
<dbReference type="Proteomes" id="UP001202248">
    <property type="component" value="Unassembled WGS sequence"/>
</dbReference>
<proteinExistence type="predicted"/>
<dbReference type="RefSeq" id="WP_240829465.1">
    <property type="nucleotide sequence ID" value="NZ_JAKWBL010000001.1"/>
</dbReference>
<dbReference type="InterPro" id="IPR023996">
    <property type="entry name" value="TonB-dep_OMP_SusC/RagA"/>
</dbReference>
<evidence type="ECO:0000256" key="1">
    <source>
        <dbReference type="ARBA" id="ARBA00004442"/>
    </source>
</evidence>
<dbReference type="SUPFAM" id="SSF56935">
    <property type="entry name" value="Porins"/>
    <property type="match status" value="1"/>
</dbReference>
<dbReference type="InterPro" id="IPR000531">
    <property type="entry name" value="Beta-barrel_TonB"/>
</dbReference>
<dbReference type="Pfam" id="PF00593">
    <property type="entry name" value="TonB_dep_Rec_b-barrel"/>
    <property type="match status" value="1"/>
</dbReference>
<accession>A0ABS9SJ49</accession>
<organism evidence="5 6">
    <name type="scientific">Niabella ginsengisoli</name>
    <dbReference type="NCBI Taxonomy" id="522298"/>
    <lineage>
        <taxon>Bacteria</taxon>
        <taxon>Pseudomonadati</taxon>
        <taxon>Bacteroidota</taxon>
        <taxon>Chitinophagia</taxon>
        <taxon>Chitinophagales</taxon>
        <taxon>Chitinophagaceae</taxon>
        <taxon>Niabella</taxon>
    </lineage>
</organism>
<protein>
    <submittedName>
        <fullName evidence="5">SusC/RagA family TonB-linked outer membrane protein</fullName>
    </submittedName>
</protein>
<comment type="subcellular location">
    <subcellularLocation>
        <location evidence="1">Cell outer membrane</location>
    </subcellularLocation>
</comment>
<evidence type="ECO:0000256" key="3">
    <source>
        <dbReference type="ARBA" id="ARBA00023237"/>
    </source>
</evidence>